<dbReference type="Pfam" id="PF13407">
    <property type="entry name" value="Peripla_BP_4"/>
    <property type="match status" value="1"/>
</dbReference>
<evidence type="ECO:0000313" key="7">
    <source>
        <dbReference type="EMBL" id="MDW2799032.1"/>
    </source>
</evidence>
<dbReference type="InterPro" id="IPR028082">
    <property type="entry name" value="Peripla_BP_I"/>
</dbReference>
<dbReference type="SUPFAM" id="SSF53822">
    <property type="entry name" value="Periplasmic binding protein-like I"/>
    <property type="match status" value="1"/>
</dbReference>
<keyword evidence="2" id="KW-0813">Transport</keyword>
<feature type="signal peptide" evidence="5">
    <location>
        <begin position="1"/>
        <end position="26"/>
    </location>
</feature>
<evidence type="ECO:0000256" key="1">
    <source>
        <dbReference type="ARBA" id="ARBA00004196"/>
    </source>
</evidence>
<keyword evidence="4 5" id="KW-0732">Signal</keyword>
<gene>
    <name evidence="7" type="ORF">RZO55_15785</name>
</gene>
<evidence type="ECO:0000256" key="3">
    <source>
        <dbReference type="ARBA" id="ARBA00022597"/>
    </source>
</evidence>
<name>A0ABU4GS64_9CLOT</name>
<dbReference type="Proteomes" id="UP001276854">
    <property type="component" value="Unassembled WGS sequence"/>
</dbReference>
<evidence type="ECO:0000259" key="6">
    <source>
        <dbReference type="Pfam" id="PF13407"/>
    </source>
</evidence>
<dbReference type="Gene3D" id="3.40.50.2300">
    <property type="match status" value="2"/>
</dbReference>
<dbReference type="InterPro" id="IPR025997">
    <property type="entry name" value="SBP_2_dom"/>
</dbReference>
<dbReference type="PANTHER" id="PTHR30036:SF2">
    <property type="entry name" value="D-GALACTOSE_METHYL-GALACTOSIDE BINDING PERIPLASMIC PROTEIN MGLB"/>
    <property type="match status" value="1"/>
</dbReference>
<organism evidence="7 8">
    <name type="scientific">Clostridium boliviensis</name>
    <dbReference type="NCBI Taxonomy" id="318465"/>
    <lineage>
        <taxon>Bacteria</taxon>
        <taxon>Bacillati</taxon>
        <taxon>Bacillota</taxon>
        <taxon>Clostridia</taxon>
        <taxon>Eubacteriales</taxon>
        <taxon>Clostridiaceae</taxon>
        <taxon>Clostridium</taxon>
    </lineage>
</organism>
<evidence type="ECO:0000256" key="2">
    <source>
        <dbReference type="ARBA" id="ARBA00022448"/>
    </source>
</evidence>
<comment type="caution">
    <text evidence="7">The sequence shown here is derived from an EMBL/GenBank/DDBJ whole genome shotgun (WGS) entry which is preliminary data.</text>
</comment>
<comment type="subcellular location">
    <subcellularLocation>
        <location evidence="1">Cell envelope</location>
    </subcellularLocation>
</comment>
<dbReference type="InterPro" id="IPR050555">
    <property type="entry name" value="Bact_Solute-Bind_Prot2"/>
</dbReference>
<reference evidence="7 8" key="1">
    <citation type="submission" date="2023-10" db="EMBL/GenBank/DDBJ databases">
        <title>A novel Glycoside Hydrolase 43-Like Enzyme from Clostrdium boliviensis is an Endo-xylanase, and a Candidate for Xylooligosaccharides Production from Different Xylan Substrates.</title>
        <authorList>
            <person name="Alvarez M.T."/>
            <person name="Rocabado-Villegas L.R."/>
            <person name="Salas-Veizaga D.M."/>
            <person name="Linares-Pasten J.A."/>
            <person name="Gudmundsdottir E.E."/>
            <person name="Hreggvidsson G.O."/>
            <person name="Adlercreutz P."/>
            <person name="Nordberg Karlsson E."/>
        </authorList>
    </citation>
    <scope>NUCLEOTIDE SEQUENCE [LARGE SCALE GENOMIC DNA]</scope>
    <source>
        <strain evidence="7 8">E-1</strain>
    </source>
</reference>
<dbReference type="RefSeq" id="WP_318065221.1">
    <property type="nucleotide sequence ID" value="NZ_JAWONS010000240.1"/>
</dbReference>
<keyword evidence="8" id="KW-1185">Reference proteome</keyword>
<evidence type="ECO:0000256" key="4">
    <source>
        <dbReference type="ARBA" id="ARBA00022729"/>
    </source>
</evidence>
<proteinExistence type="predicted"/>
<keyword evidence="3" id="KW-0762">Sugar transport</keyword>
<dbReference type="PROSITE" id="PS51257">
    <property type="entry name" value="PROKAR_LIPOPROTEIN"/>
    <property type="match status" value="1"/>
</dbReference>
<feature type="domain" description="Periplasmic binding protein" evidence="6">
    <location>
        <begin position="53"/>
        <end position="327"/>
    </location>
</feature>
<protein>
    <submittedName>
        <fullName evidence="7">Substrate-binding domain-containing protein</fullName>
    </submittedName>
</protein>
<feature type="chain" id="PRO_5045764610" evidence="5">
    <location>
        <begin position="27"/>
        <end position="353"/>
    </location>
</feature>
<evidence type="ECO:0000313" key="8">
    <source>
        <dbReference type="Proteomes" id="UP001276854"/>
    </source>
</evidence>
<evidence type="ECO:0000256" key="5">
    <source>
        <dbReference type="SAM" id="SignalP"/>
    </source>
</evidence>
<dbReference type="EMBL" id="JAWONS010000240">
    <property type="protein sequence ID" value="MDW2799032.1"/>
    <property type="molecule type" value="Genomic_DNA"/>
</dbReference>
<sequence length="353" mass="38607">MKCLIKRMVILFLVAAALLAAGCAGKGSQPKPAESSEKEAGTEGIETAEGPKIGISIYRYDDTFMKLYRSELKQYLEETYHAQVIMRNAGGDQFEQDRQIREFIDSKCDGIIVNPVEALAAGQIADNCSQAGIPLVFINSEPFESERKRWKERHMAVSSVETDSKQAGIYQGEIILESPLKGDRNKDGIVSYVMIKGEAGSEAVRCRSEYSVKALKDAGVRTEELFSGYGNWNREEGKKLAAQALAVYGSRIDVIFCNNDAMVNGAVEAVEEAGMVPGKDVYLVGVDALKETVGYIKAGKVAGTVLNDHQGQSKTAADTIVRLIQGEDAETEYLVDYIKVTMNSTFHSERGDD</sequence>
<dbReference type="PANTHER" id="PTHR30036">
    <property type="entry name" value="D-XYLOSE-BINDING PERIPLASMIC PROTEIN"/>
    <property type="match status" value="1"/>
</dbReference>
<accession>A0ABU4GS64</accession>